<proteinExistence type="predicted"/>
<name>A0ABR2N509_9ASPA</name>
<keyword evidence="2" id="KW-1185">Reference proteome</keyword>
<dbReference type="EMBL" id="JBBWWR010000001">
    <property type="protein sequence ID" value="KAK8971218.1"/>
    <property type="molecule type" value="Genomic_DNA"/>
</dbReference>
<comment type="caution">
    <text evidence="1">The sequence shown here is derived from an EMBL/GenBank/DDBJ whole genome shotgun (WGS) entry which is preliminary data.</text>
</comment>
<organism evidence="1 2">
    <name type="scientific">Platanthera guangdongensis</name>
    <dbReference type="NCBI Taxonomy" id="2320717"/>
    <lineage>
        <taxon>Eukaryota</taxon>
        <taxon>Viridiplantae</taxon>
        <taxon>Streptophyta</taxon>
        <taxon>Embryophyta</taxon>
        <taxon>Tracheophyta</taxon>
        <taxon>Spermatophyta</taxon>
        <taxon>Magnoliopsida</taxon>
        <taxon>Liliopsida</taxon>
        <taxon>Asparagales</taxon>
        <taxon>Orchidaceae</taxon>
        <taxon>Orchidoideae</taxon>
        <taxon>Orchideae</taxon>
        <taxon>Orchidinae</taxon>
        <taxon>Platanthera</taxon>
    </lineage>
</organism>
<evidence type="ECO:0000313" key="1">
    <source>
        <dbReference type="EMBL" id="KAK8971218.1"/>
    </source>
</evidence>
<protein>
    <submittedName>
        <fullName evidence="1">Uncharacterized protein</fullName>
    </submittedName>
</protein>
<evidence type="ECO:0000313" key="2">
    <source>
        <dbReference type="Proteomes" id="UP001412067"/>
    </source>
</evidence>
<reference evidence="1 2" key="1">
    <citation type="journal article" date="2022" name="Nat. Plants">
        <title>Genomes of leafy and leafless Platanthera orchids illuminate the evolution of mycoheterotrophy.</title>
        <authorList>
            <person name="Li M.H."/>
            <person name="Liu K.W."/>
            <person name="Li Z."/>
            <person name="Lu H.C."/>
            <person name="Ye Q.L."/>
            <person name="Zhang D."/>
            <person name="Wang J.Y."/>
            <person name="Li Y.F."/>
            <person name="Zhong Z.M."/>
            <person name="Liu X."/>
            <person name="Yu X."/>
            <person name="Liu D.K."/>
            <person name="Tu X.D."/>
            <person name="Liu B."/>
            <person name="Hao Y."/>
            <person name="Liao X.Y."/>
            <person name="Jiang Y.T."/>
            <person name="Sun W.H."/>
            <person name="Chen J."/>
            <person name="Chen Y.Q."/>
            <person name="Ai Y."/>
            <person name="Zhai J.W."/>
            <person name="Wu S.S."/>
            <person name="Zhou Z."/>
            <person name="Hsiao Y.Y."/>
            <person name="Wu W.L."/>
            <person name="Chen Y.Y."/>
            <person name="Lin Y.F."/>
            <person name="Hsu J.L."/>
            <person name="Li C.Y."/>
            <person name="Wang Z.W."/>
            <person name="Zhao X."/>
            <person name="Zhong W.Y."/>
            <person name="Ma X.K."/>
            <person name="Ma L."/>
            <person name="Huang J."/>
            <person name="Chen G.Z."/>
            <person name="Huang M.Z."/>
            <person name="Huang L."/>
            <person name="Peng D.H."/>
            <person name="Luo Y.B."/>
            <person name="Zou S.Q."/>
            <person name="Chen S.P."/>
            <person name="Lan S."/>
            <person name="Tsai W.C."/>
            <person name="Van de Peer Y."/>
            <person name="Liu Z.J."/>
        </authorList>
    </citation>
    <scope>NUCLEOTIDE SEQUENCE [LARGE SCALE GENOMIC DNA]</scope>
    <source>
        <strain evidence="1">Lor288</strain>
    </source>
</reference>
<dbReference type="Proteomes" id="UP001412067">
    <property type="component" value="Unassembled WGS sequence"/>
</dbReference>
<gene>
    <name evidence="1" type="ORF">KSP40_PGU015348</name>
</gene>
<accession>A0ABR2N509</accession>
<sequence length="106" mass="11656">MSIPQVVVAPQTALADRHQEANTALSMRIDDLYTAPAHDQAKSHLSSADDGHAHEICGKPMDLGPDDKGISMTGFVSWFIWRSARFYVAVNWATTFIIGRDNSRIG</sequence>